<dbReference type="PANTHER" id="PTHR10426">
    <property type="entry name" value="STRICTOSIDINE SYNTHASE-RELATED"/>
    <property type="match status" value="1"/>
</dbReference>
<dbReference type="AlphaFoldDB" id="A0A6J4J9D9"/>
<reference evidence="1" key="1">
    <citation type="submission" date="2020-02" db="EMBL/GenBank/DDBJ databases">
        <authorList>
            <person name="Meier V. D."/>
        </authorList>
    </citation>
    <scope>NUCLEOTIDE SEQUENCE</scope>
    <source>
        <strain evidence="1">AVDCRST_MAG93</strain>
    </source>
</reference>
<dbReference type="InterPro" id="IPR011042">
    <property type="entry name" value="6-blade_b-propeller_TolB-like"/>
</dbReference>
<evidence type="ECO:0000313" key="1">
    <source>
        <dbReference type="EMBL" id="CAA9272592.1"/>
    </source>
</evidence>
<dbReference type="PANTHER" id="PTHR10426:SF88">
    <property type="entry name" value="ADIPOCYTE PLASMA MEMBRANE-ASSOCIATED PROTEIN HEMOMUCIN-RELATED"/>
    <property type="match status" value="1"/>
</dbReference>
<feature type="non-terminal residue" evidence="1">
    <location>
        <position position="1"/>
    </location>
</feature>
<gene>
    <name evidence="1" type="ORF">AVDCRST_MAG93-2712</name>
</gene>
<dbReference type="Gene3D" id="2.120.10.30">
    <property type="entry name" value="TolB, C-terminal domain"/>
    <property type="match status" value="1"/>
</dbReference>
<dbReference type="GO" id="GO:0016787">
    <property type="term" value="F:hydrolase activity"/>
    <property type="evidence" value="ECO:0007669"/>
    <property type="project" value="TreeGrafter"/>
</dbReference>
<protein>
    <recommendedName>
        <fullName evidence="2">Gluconolactonase</fullName>
    </recommendedName>
</protein>
<sequence>VTVLENDSAVLVAELTRYRITRYWLTGDRAGTVDVFADNLPGMPDGIMSDRDGTVWVSLGSPRNPTLDTMHRFPFLKQQMAKLPDAWLTAISNSGNSGLVLGLDATGHTVISLSESRNRFNGGVSNVTPHEGKLYLGTRYGTGQIGIYTP</sequence>
<dbReference type="SUPFAM" id="SSF63829">
    <property type="entry name" value="Calcium-dependent phosphotriesterase"/>
    <property type="match status" value="1"/>
</dbReference>
<name>A0A6J4J9D9_9CHLR</name>
<accession>A0A6J4J9D9</accession>
<organism evidence="1">
    <name type="scientific">uncultured Chloroflexia bacterium</name>
    <dbReference type="NCBI Taxonomy" id="1672391"/>
    <lineage>
        <taxon>Bacteria</taxon>
        <taxon>Bacillati</taxon>
        <taxon>Chloroflexota</taxon>
        <taxon>Chloroflexia</taxon>
        <taxon>environmental samples</taxon>
    </lineage>
</organism>
<proteinExistence type="predicted"/>
<evidence type="ECO:0008006" key="2">
    <source>
        <dbReference type="Google" id="ProtNLM"/>
    </source>
</evidence>
<dbReference type="GO" id="GO:0012505">
    <property type="term" value="C:endomembrane system"/>
    <property type="evidence" value="ECO:0007669"/>
    <property type="project" value="TreeGrafter"/>
</dbReference>
<dbReference type="EMBL" id="CADCTR010000929">
    <property type="protein sequence ID" value="CAA9272592.1"/>
    <property type="molecule type" value="Genomic_DNA"/>
</dbReference>